<dbReference type="PANTHER" id="PTHR47723:SF19">
    <property type="entry name" value="POLYNUCLEOTIDYL TRANSFERASE, RIBONUCLEASE H-LIKE SUPERFAMILY PROTEIN"/>
    <property type="match status" value="1"/>
</dbReference>
<dbReference type="InterPro" id="IPR036397">
    <property type="entry name" value="RNaseH_sf"/>
</dbReference>
<evidence type="ECO:0000313" key="2">
    <source>
        <dbReference type="EMBL" id="MQM03074.1"/>
    </source>
</evidence>
<dbReference type="SUPFAM" id="SSF53098">
    <property type="entry name" value="Ribonuclease H-like"/>
    <property type="match status" value="1"/>
</dbReference>
<dbReference type="Proteomes" id="UP000652761">
    <property type="component" value="Unassembled WGS sequence"/>
</dbReference>
<dbReference type="InterPro" id="IPR053151">
    <property type="entry name" value="RNase_H-like"/>
</dbReference>
<dbReference type="EMBL" id="NMUH01002971">
    <property type="protein sequence ID" value="MQM03074.1"/>
    <property type="molecule type" value="Genomic_DNA"/>
</dbReference>
<dbReference type="CDD" id="cd06222">
    <property type="entry name" value="RNase_H_like"/>
    <property type="match status" value="1"/>
</dbReference>
<name>A0A843WG11_COLES</name>
<dbReference type="GO" id="GO:0003676">
    <property type="term" value="F:nucleic acid binding"/>
    <property type="evidence" value="ECO:0007669"/>
    <property type="project" value="InterPro"/>
</dbReference>
<dbReference type="InterPro" id="IPR002156">
    <property type="entry name" value="RNaseH_domain"/>
</dbReference>
<dbReference type="AlphaFoldDB" id="A0A843WG11"/>
<keyword evidence="3" id="KW-1185">Reference proteome</keyword>
<gene>
    <name evidence="2" type="ORF">Taro_035851</name>
</gene>
<dbReference type="Gene3D" id="3.30.420.10">
    <property type="entry name" value="Ribonuclease H-like superfamily/Ribonuclease H"/>
    <property type="match status" value="1"/>
</dbReference>
<dbReference type="InterPro" id="IPR044730">
    <property type="entry name" value="RNase_H-like_dom_plant"/>
</dbReference>
<dbReference type="InterPro" id="IPR036691">
    <property type="entry name" value="Endo/exonu/phosph_ase_sf"/>
</dbReference>
<dbReference type="SUPFAM" id="SSF56219">
    <property type="entry name" value="DNase I-like"/>
    <property type="match status" value="1"/>
</dbReference>
<evidence type="ECO:0000313" key="3">
    <source>
        <dbReference type="Proteomes" id="UP000652761"/>
    </source>
</evidence>
<dbReference type="PANTHER" id="PTHR47723">
    <property type="entry name" value="OS05G0353850 PROTEIN"/>
    <property type="match status" value="1"/>
</dbReference>
<comment type="caution">
    <text evidence="2">The sequence shown here is derived from an EMBL/GenBank/DDBJ whole genome shotgun (WGS) entry which is preliminary data.</text>
</comment>
<accession>A0A843WG11</accession>
<reference evidence="2" key="1">
    <citation type="submission" date="2017-07" db="EMBL/GenBank/DDBJ databases">
        <title>Taro Niue Genome Assembly and Annotation.</title>
        <authorList>
            <person name="Atibalentja N."/>
            <person name="Keating K."/>
            <person name="Fields C.J."/>
        </authorList>
    </citation>
    <scope>NUCLEOTIDE SEQUENCE</scope>
    <source>
        <strain evidence="2">Niue_2</strain>
        <tissue evidence="2">Leaf</tissue>
    </source>
</reference>
<dbReference type="Gene3D" id="3.60.10.10">
    <property type="entry name" value="Endonuclease/exonuclease/phosphatase"/>
    <property type="match status" value="1"/>
</dbReference>
<proteinExistence type="predicted"/>
<dbReference type="GO" id="GO:0004523">
    <property type="term" value="F:RNA-DNA hybrid ribonuclease activity"/>
    <property type="evidence" value="ECO:0007669"/>
    <property type="project" value="InterPro"/>
</dbReference>
<evidence type="ECO:0000259" key="1">
    <source>
        <dbReference type="Pfam" id="PF13456"/>
    </source>
</evidence>
<organism evidence="2 3">
    <name type="scientific">Colocasia esculenta</name>
    <name type="common">Wild taro</name>
    <name type="synonym">Arum esculentum</name>
    <dbReference type="NCBI Taxonomy" id="4460"/>
    <lineage>
        <taxon>Eukaryota</taxon>
        <taxon>Viridiplantae</taxon>
        <taxon>Streptophyta</taxon>
        <taxon>Embryophyta</taxon>
        <taxon>Tracheophyta</taxon>
        <taxon>Spermatophyta</taxon>
        <taxon>Magnoliopsida</taxon>
        <taxon>Liliopsida</taxon>
        <taxon>Araceae</taxon>
        <taxon>Aroideae</taxon>
        <taxon>Colocasieae</taxon>
        <taxon>Colocasia</taxon>
    </lineage>
</organism>
<dbReference type="Pfam" id="PF13456">
    <property type="entry name" value="RVT_3"/>
    <property type="match status" value="1"/>
</dbReference>
<sequence length="384" mass="41911">MSDPSVDPPKIPTSLLASSENIVMATVKISKEGIVPPTVGVCTQSKAKAVEVGLRRVLFDNLLVLGSNNPLSWLVGGDFNCVSNPSEKDGGAIPNQSSMIEFNSFSSAAGLLDAGFCGQWFTWSNNRIGHAAIKARLDRVEDTVCHADARVEVMQSQFDANPSVVNRSDLSGANATLRRTLHCQEVFWAQNAKIQWLNDGDKNTAFYQAVRLKIIHSFGFSPRIKDASFKLITWILPIKGLVLNVDGTSKGNPGISGGGRCIRDSKGVLLLAFAHFYGFGTSLVAEVRSLCDGIRLATDRGFILSEIRSDSMSLVYTDFALVVSTHPLLGSHERAGQDYSGKRRFEREKGICIQRSRAAPPREEEEGEEEEKLVIAAVLIKREI</sequence>
<feature type="domain" description="RNase H type-1" evidence="1">
    <location>
        <begin position="244"/>
        <end position="316"/>
    </location>
</feature>
<dbReference type="InterPro" id="IPR012337">
    <property type="entry name" value="RNaseH-like_sf"/>
</dbReference>
<dbReference type="OrthoDB" id="786427at2759"/>
<protein>
    <recommendedName>
        <fullName evidence="1">RNase H type-1 domain-containing protein</fullName>
    </recommendedName>
</protein>